<dbReference type="InterPro" id="IPR018674">
    <property type="entry name" value="DUF2142_membrane"/>
</dbReference>
<feature type="transmembrane region" description="Helical" evidence="1">
    <location>
        <begin position="55"/>
        <end position="72"/>
    </location>
</feature>
<evidence type="ECO:0000313" key="2">
    <source>
        <dbReference type="EMBL" id="KKT38979.1"/>
    </source>
</evidence>
<keyword evidence="1" id="KW-1133">Transmembrane helix</keyword>
<name>A0A0G1JU30_9BACT</name>
<comment type="caution">
    <text evidence="2">The sequence shown here is derived from an EMBL/GenBank/DDBJ whole genome shotgun (WGS) entry which is preliminary data.</text>
</comment>
<protein>
    <submittedName>
        <fullName evidence="2">Uncharacterized protein</fullName>
    </submittedName>
</protein>
<accession>A0A0G1JU30</accession>
<dbReference type="AlphaFoldDB" id="A0A0G1JU30"/>
<feature type="transmembrane region" description="Helical" evidence="1">
    <location>
        <begin position="79"/>
        <end position="101"/>
    </location>
</feature>
<feature type="transmembrane region" description="Helical" evidence="1">
    <location>
        <begin position="121"/>
        <end position="141"/>
    </location>
</feature>
<feature type="transmembrane region" description="Helical" evidence="1">
    <location>
        <begin position="148"/>
        <end position="168"/>
    </location>
</feature>
<keyword evidence="1" id="KW-0812">Transmembrane</keyword>
<sequence length="311" mass="36184">MFLHLVNSVIQKSIISHDRWFFLWVLWNTFWSKQEFFIQSTIGILGWIDTPLPPFLYYGFAVLLGIVLIKTSERIKKPLPLGMVLFLTGLFLGTIFCFMYFFYIHGTPVASPAIDSLQGRYVLPIVPFILLILTEWIRICIRHKKITVVVFGIIFIMSLGQTLFMRYYDYSQVFDNAEALQSVEQELQSNREFPTVLVNNPQSYTYEVRFPNYKIGGFQLLLSVDEKNPVTVPYLFELKDASCSKRMRSGYLDQTELHRKHIYTQYVPITPLPERNVCLVLSPVFAESGMQFLPLVRDGGKPIINFLYIKK</sequence>
<reference evidence="2 3" key="1">
    <citation type="journal article" date="2015" name="Nature">
        <title>rRNA introns, odd ribosomes, and small enigmatic genomes across a large radiation of phyla.</title>
        <authorList>
            <person name="Brown C.T."/>
            <person name="Hug L.A."/>
            <person name="Thomas B.C."/>
            <person name="Sharon I."/>
            <person name="Castelle C.J."/>
            <person name="Singh A."/>
            <person name="Wilkins M.J."/>
            <person name="Williams K.H."/>
            <person name="Banfield J.F."/>
        </authorList>
    </citation>
    <scope>NUCLEOTIDE SEQUENCE [LARGE SCALE GENOMIC DNA]</scope>
</reference>
<keyword evidence="1" id="KW-0472">Membrane</keyword>
<organism evidence="2 3">
    <name type="scientific">Candidatus Gottesmanbacteria bacterium GW2011_GWB1_44_11c</name>
    <dbReference type="NCBI Taxonomy" id="1618447"/>
    <lineage>
        <taxon>Bacteria</taxon>
        <taxon>Candidatus Gottesmaniibacteriota</taxon>
    </lineage>
</organism>
<evidence type="ECO:0000256" key="1">
    <source>
        <dbReference type="SAM" id="Phobius"/>
    </source>
</evidence>
<gene>
    <name evidence="2" type="ORF">UW22_C0003G0021</name>
</gene>
<dbReference type="Proteomes" id="UP000034617">
    <property type="component" value="Unassembled WGS sequence"/>
</dbReference>
<proteinExistence type="predicted"/>
<evidence type="ECO:0000313" key="3">
    <source>
        <dbReference type="Proteomes" id="UP000034617"/>
    </source>
</evidence>
<dbReference type="Pfam" id="PF09913">
    <property type="entry name" value="DUF2142"/>
    <property type="match status" value="1"/>
</dbReference>
<dbReference type="EMBL" id="LCHM01000003">
    <property type="protein sequence ID" value="KKT38979.1"/>
    <property type="molecule type" value="Genomic_DNA"/>
</dbReference>